<evidence type="ECO:0000313" key="11">
    <source>
        <dbReference type="EMBL" id="MDR9759436.1"/>
    </source>
</evidence>
<evidence type="ECO:0000256" key="8">
    <source>
        <dbReference type="ARBA" id="ARBA00022842"/>
    </source>
</evidence>
<dbReference type="Pfam" id="PF02424">
    <property type="entry name" value="ApbE"/>
    <property type="match status" value="1"/>
</dbReference>
<dbReference type="InterPro" id="IPR024932">
    <property type="entry name" value="ApbE"/>
</dbReference>
<accession>A0AAW8NYL5</accession>
<dbReference type="PANTHER" id="PTHR30040">
    <property type="entry name" value="THIAMINE BIOSYNTHESIS LIPOPROTEIN APBE"/>
    <property type="match status" value="1"/>
</dbReference>
<evidence type="ECO:0000256" key="6">
    <source>
        <dbReference type="ARBA" id="ARBA00022723"/>
    </source>
</evidence>
<dbReference type="GO" id="GO:0046872">
    <property type="term" value="F:metal ion binding"/>
    <property type="evidence" value="ECO:0007669"/>
    <property type="project" value="UniProtKB-KW"/>
</dbReference>
<comment type="caution">
    <text evidence="11">The sequence shown here is derived from an EMBL/GenBank/DDBJ whole genome shotgun (WGS) entry which is preliminary data.</text>
</comment>
<comment type="cofactor">
    <cofactor evidence="1">
        <name>Mg(2+)</name>
        <dbReference type="ChEBI" id="CHEBI:18420"/>
    </cofactor>
</comment>
<evidence type="ECO:0000256" key="2">
    <source>
        <dbReference type="ARBA" id="ARBA00011955"/>
    </source>
</evidence>
<keyword evidence="8" id="KW-0460">Magnesium</keyword>
<keyword evidence="5 11" id="KW-0808">Transferase</keyword>
<dbReference type="EC" id="2.7.1.180" evidence="2"/>
<evidence type="ECO:0000256" key="4">
    <source>
        <dbReference type="ARBA" id="ARBA00022630"/>
    </source>
</evidence>
<keyword evidence="12" id="KW-1185">Reference proteome</keyword>
<dbReference type="InterPro" id="IPR003374">
    <property type="entry name" value="ApbE-like_sf"/>
</dbReference>
<dbReference type="AlphaFoldDB" id="A0AAW8NYL5"/>
<dbReference type="RefSeq" id="WP_183853136.1">
    <property type="nucleotide sequence ID" value="NZ_JAVLSH010000002.1"/>
</dbReference>
<keyword evidence="4" id="KW-0285">Flavoprotein</keyword>
<gene>
    <name evidence="11" type="ORF">RJJ37_07285</name>
</gene>
<comment type="catalytic activity">
    <reaction evidence="10">
        <text>L-threonyl-[protein] + FAD = FMN-L-threonyl-[protein] + AMP + H(+)</text>
        <dbReference type="Rhea" id="RHEA:36847"/>
        <dbReference type="Rhea" id="RHEA-COMP:11060"/>
        <dbReference type="Rhea" id="RHEA-COMP:11061"/>
        <dbReference type="ChEBI" id="CHEBI:15378"/>
        <dbReference type="ChEBI" id="CHEBI:30013"/>
        <dbReference type="ChEBI" id="CHEBI:57692"/>
        <dbReference type="ChEBI" id="CHEBI:74257"/>
        <dbReference type="ChEBI" id="CHEBI:456215"/>
        <dbReference type="EC" id="2.7.1.180"/>
    </reaction>
</comment>
<dbReference type="EMBL" id="JAVLSH010000002">
    <property type="protein sequence ID" value="MDR9759436.1"/>
    <property type="molecule type" value="Genomic_DNA"/>
</dbReference>
<evidence type="ECO:0000256" key="3">
    <source>
        <dbReference type="ARBA" id="ARBA00016337"/>
    </source>
</evidence>
<organism evidence="11 12">
    <name type="scientific">Rhizobium redzepovicii</name>
    <dbReference type="NCBI Taxonomy" id="2867518"/>
    <lineage>
        <taxon>Bacteria</taxon>
        <taxon>Pseudomonadati</taxon>
        <taxon>Pseudomonadota</taxon>
        <taxon>Alphaproteobacteria</taxon>
        <taxon>Hyphomicrobiales</taxon>
        <taxon>Rhizobiaceae</taxon>
        <taxon>Rhizobium/Agrobacterium group</taxon>
        <taxon>Rhizobium</taxon>
    </lineage>
</organism>
<evidence type="ECO:0000256" key="10">
    <source>
        <dbReference type="ARBA" id="ARBA00048540"/>
    </source>
</evidence>
<dbReference type="Gene3D" id="3.10.520.10">
    <property type="entry name" value="ApbE-like domains"/>
    <property type="match status" value="1"/>
</dbReference>
<evidence type="ECO:0000256" key="1">
    <source>
        <dbReference type="ARBA" id="ARBA00001946"/>
    </source>
</evidence>
<sequence>MSTSRFGFDAIGTAWEVDTPAPLDAGIREEILGLVVSFDRTYSRFRKDSMIARVSEAVDGGSFVFPSEAAGMFDLYDRLHVATDGAVDPLIGRDLELLGYDREYSLSPLPIDCGLQRASWRRDVLRNGSELSTRKPLTIDLGAVGKGYLVDLVADVLEKAGFRDFIVDGSGDMRHAGGTALEVGLEHPLDPTMVIGVASLLNRSLCASAANRRRWGDNFHHVLDGRTGGPTMDVIATWAIAADTATADGLATALFFGSASRLKTTFDFSYVRMFADGRVEVSEDFEGELFI</sequence>
<dbReference type="PANTHER" id="PTHR30040:SF2">
    <property type="entry name" value="FAD:PROTEIN FMN TRANSFERASE"/>
    <property type="match status" value="1"/>
</dbReference>
<evidence type="ECO:0000256" key="5">
    <source>
        <dbReference type="ARBA" id="ARBA00022679"/>
    </source>
</evidence>
<keyword evidence="7" id="KW-0274">FAD</keyword>
<keyword evidence="6" id="KW-0479">Metal-binding</keyword>
<evidence type="ECO:0000256" key="9">
    <source>
        <dbReference type="ARBA" id="ARBA00031306"/>
    </source>
</evidence>
<dbReference type="GO" id="GO:0016740">
    <property type="term" value="F:transferase activity"/>
    <property type="evidence" value="ECO:0007669"/>
    <property type="project" value="UniProtKB-KW"/>
</dbReference>
<name>A0AAW8NYL5_9HYPH</name>
<reference evidence="12" key="1">
    <citation type="submission" date="2023-07" db="EMBL/GenBank/DDBJ databases">
        <title>Genomic characterization of faba bean (Vicia faba) microsymbionts in Mexican soils.</title>
        <authorList>
            <person name="Rivera Orduna F.N."/>
            <person name="Guevara-Luna J."/>
            <person name="Yan J."/>
            <person name="Arroyo-Herrera I."/>
            <person name="Li Y."/>
            <person name="Vasquez-Murrieta M.S."/>
            <person name="Wang E.T."/>
        </authorList>
    </citation>
    <scope>NUCLEOTIDE SEQUENCE [LARGE SCALE GENOMIC DNA]</scope>
    <source>
        <strain evidence="12">CH6</strain>
    </source>
</reference>
<dbReference type="Proteomes" id="UP001269402">
    <property type="component" value="Unassembled WGS sequence"/>
</dbReference>
<evidence type="ECO:0000256" key="7">
    <source>
        <dbReference type="ARBA" id="ARBA00022827"/>
    </source>
</evidence>
<dbReference type="SUPFAM" id="SSF143631">
    <property type="entry name" value="ApbE-like"/>
    <property type="match status" value="1"/>
</dbReference>
<protein>
    <recommendedName>
        <fullName evidence="3">FAD:protein FMN transferase</fullName>
        <ecNumber evidence="2">2.7.1.180</ecNumber>
    </recommendedName>
    <alternativeName>
        <fullName evidence="9">Flavin transferase</fullName>
    </alternativeName>
</protein>
<evidence type="ECO:0000313" key="12">
    <source>
        <dbReference type="Proteomes" id="UP001269402"/>
    </source>
</evidence>
<proteinExistence type="predicted"/>